<comment type="caution">
    <text evidence="2">The sequence shown here is derived from an EMBL/GenBank/DDBJ whole genome shotgun (WGS) entry which is preliminary data.</text>
</comment>
<reference evidence="2" key="1">
    <citation type="submission" date="2020-12" db="EMBL/GenBank/DDBJ databases">
        <title>Sanguibacter suaedae sp. nov., isolated from Suaeda aralocaspica.</title>
        <authorList>
            <person name="Ma Q."/>
        </authorList>
    </citation>
    <scope>NUCLEOTIDE SEQUENCE</scope>
    <source>
        <strain evidence="2">YZGR15</strain>
    </source>
</reference>
<evidence type="ECO:0000313" key="2">
    <source>
        <dbReference type="EMBL" id="MBI9115031.1"/>
    </source>
</evidence>
<feature type="region of interest" description="Disordered" evidence="1">
    <location>
        <begin position="240"/>
        <end position="279"/>
    </location>
</feature>
<proteinExistence type="predicted"/>
<evidence type="ECO:0000256" key="1">
    <source>
        <dbReference type="SAM" id="MobiDB-lite"/>
    </source>
</evidence>
<dbReference type="EMBL" id="JAEINH010000006">
    <property type="protein sequence ID" value="MBI9115031.1"/>
    <property type="molecule type" value="Genomic_DNA"/>
</dbReference>
<feature type="region of interest" description="Disordered" evidence="1">
    <location>
        <begin position="73"/>
        <end position="96"/>
    </location>
</feature>
<dbReference type="RefSeq" id="WP_198733602.1">
    <property type="nucleotide sequence ID" value="NZ_JAEINH010000006.1"/>
</dbReference>
<organism evidence="2 3">
    <name type="scientific">Sanguibacter suaedae</name>
    <dbReference type="NCBI Taxonomy" id="2795737"/>
    <lineage>
        <taxon>Bacteria</taxon>
        <taxon>Bacillati</taxon>
        <taxon>Actinomycetota</taxon>
        <taxon>Actinomycetes</taxon>
        <taxon>Micrococcales</taxon>
        <taxon>Sanguibacteraceae</taxon>
        <taxon>Sanguibacter</taxon>
    </lineage>
</organism>
<feature type="compositionally biased region" description="Low complexity" evidence="1">
    <location>
        <begin position="245"/>
        <end position="263"/>
    </location>
</feature>
<dbReference type="Proteomes" id="UP000602087">
    <property type="component" value="Unassembled WGS sequence"/>
</dbReference>
<accession>A0A934MB79</accession>
<evidence type="ECO:0000313" key="3">
    <source>
        <dbReference type="Proteomes" id="UP000602087"/>
    </source>
</evidence>
<protein>
    <submittedName>
        <fullName evidence="2">Uncharacterized protein</fullName>
    </submittedName>
</protein>
<keyword evidence="3" id="KW-1185">Reference proteome</keyword>
<sequence length="398" mass="40829">MRPSSQIRWSPRTGGVPAEGDVVLLGGTAPGAVAWDDDGTTSQDGEGAVRRMMTGARLVHRLWGALGGVLAATPERCEPDPGPRPGGEPPSVGDAARHTGAFDALAPDDRAAVDAVLARVPGERHREWVLAARAAGSRPAVLGRFADRIAALGAGALPGVLDPTSAHVTALRTSGGGRPLRQSTATTCGSAALVVAWMLADPVRALRVLDGFDATTGTADPAGATADGIASRFRREELEVQARTASPAGRSSGSGSRSRVGVPWPRSLGTAPWGASREMTDIAGDPRTRYRVVVVDPGSAAQVRRLHGEVVRAVGAGLAVPLYTGSEAVPRHVVLAVGQEPDGRLRLFDPATGGVTRIGEDGLVAGGDGLRRAASWPRLWAAIVPRAVGPADPGTTLS</sequence>
<gene>
    <name evidence="2" type="ORF">JAV76_08400</name>
</gene>
<dbReference type="AlphaFoldDB" id="A0A934MB79"/>
<name>A0A934MB79_9MICO</name>